<dbReference type="Proteomes" id="UP000242715">
    <property type="component" value="Unassembled WGS sequence"/>
</dbReference>
<evidence type="ECO:0000259" key="3">
    <source>
        <dbReference type="Pfam" id="PF25037"/>
    </source>
</evidence>
<dbReference type="InterPro" id="IPR009543">
    <property type="entry name" value="VPS13_VAB"/>
</dbReference>
<dbReference type="Pfam" id="PF06398">
    <property type="entry name" value="Pex24p"/>
    <property type="match status" value="1"/>
</dbReference>
<dbReference type="GO" id="GO:0006623">
    <property type="term" value="P:protein targeting to vacuole"/>
    <property type="evidence" value="ECO:0007669"/>
    <property type="project" value="TreeGrafter"/>
</dbReference>
<feature type="domain" description="Intermembrane lipid transfer protein VPS13-like C-terminal" evidence="3">
    <location>
        <begin position="1955"/>
        <end position="2063"/>
    </location>
</feature>
<dbReference type="PANTHER" id="PTHR16166:SF137">
    <property type="entry name" value="PLECKSTRIN HOMOLOGY (PH) DOMAIN-CONTAINING PROTEIN"/>
    <property type="match status" value="1"/>
</dbReference>
<evidence type="ECO:0000259" key="1">
    <source>
        <dbReference type="Pfam" id="PF06398"/>
    </source>
</evidence>
<dbReference type="PANTHER" id="PTHR16166">
    <property type="entry name" value="VACUOLAR PROTEIN SORTING-ASSOCIATED PROTEIN VPS13"/>
    <property type="match status" value="1"/>
</dbReference>
<feature type="domain" description="Vacuolar protein sorting-associated protein 13 VPS13 adaptor binding" evidence="2">
    <location>
        <begin position="1085"/>
        <end position="1325"/>
    </location>
</feature>
<accession>A0A2Z6NNS6</accession>
<feature type="domain" description="TECPR1-like DysF" evidence="1">
    <location>
        <begin position="932"/>
        <end position="1075"/>
    </location>
</feature>
<dbReference type="OrthoDB" id="428159at2759"/>
<dbReference type="GO" id="GO:0098588">
    <property type="term" value="C:bounding membrane of organelle"/>
    <property type="evidence" value="ECO:0007669"/>
    <property type="project" value="UniProtKB-ARBA"/>
</dbReference>
<dbReference type="InterPro" id="IPR056748">
    <property type="entry name" value="VPS13-like_C"/>
</dbReference>
<dbReference type="InterPro" id="IPR009291">
    <property type="entry name" value="Vps62"/>
</dbReference>
<dbReference type="Pfam" id="PF25037">
    <property type="entry name" value="VPS13_C"/>
    <property type="match status" value="1"/>
</dbReference>
<dbReference type="Pfam" id="PF25036">
    <property type="entry name" value="VPS13_VAB"/>
    <property type="match status" value="1"/>
</dbReference>
<keyword evidence="5" id="KW-1185">Reference proteome</keyword>
<protein>
    <submittedName>
        <fullName evidence="4">Uncharacterized protein</fullName>
    </submittedName>
</protein>
<evidence type="ECO:0000259" key="2">
    <source>
        <dbReference type="Pfam" id="PF25036"/>
    </source>
</evidence>
<reference evidence="5" key="1">
    <citation type="journal article" date="2017" name="Front. Plant Sci.">
        <title>Climate Clever Clovers: New Paradigm to Reduce the Environmental Footprint of Ruminants by Breeding Low Methanogenic Forages Utilizing Haplotype Variation.</title>
        <authorList>
            <person name="Kaur P."/>
            <person name="Appels R."/>
            <person name="Bayer P.E."/>
            <person name="Keeble-Gagnere G."/>
            <person name="Wang J."/>
            <person name="Hirakawa H."/>
            <person name="Shirasawa K."/>
            <person name="Vercoe P."/>
            <person name="Stefanova K."/>
            <person name="Durmic Z."/>
            <person name="Nichols P."/>
            <person name="Revell C."/>
            <person name="Isobe S.N."/>
            <person name="Edwards D."/>
            <person name="Erskine W."/>
        </authorList>
    </citation>
    <scope>NUCLEOTIDE SEQUENCE [LARGE SCALE GENOMIC DNA]</scope>
    <source>
        <strain evidence="5">cv. Daliak</strain>
    </source>
</reference>
<dbReference type="EMBL" id="DF973706">
    <property type="protein sequence ID" value="GAU38212.1"/>
    <property type="molecule type" value="Genomic_DNA"/>
</dbReference>
<dbReference type="InterPro" id="IPR026847">
    <property type="entry name" value="VPS13"/>
</dbReference>
<dbReference type="GO" id="GO:0005737">
    <property type="term" value="C:cytoplasm"/>
    <property type="evidence" value="ECO:0007669"/>
    <property type="project" value="UniProtKB-ARBA"/>
</dbReference>
<organism evidence="4 5">
    <name type="scientific">Trifolium subterraneum</name>
    <name type="common">Subterranean clover</name>
    <dbReference type="NCBI Taxonomy" id="3900"/>
    <lineage>
        <taxon>Eukaryota</taxon>
        <taxon>Viridiplantae</taxon>
        <taxon>Streptophyta</taxon>
        <taxon>Embryophyta</taxon>
        <taxon>Tracheophyta</taxon>
        <taxon>Spermatophyta</taxon>
        <taxon>Magnoliopsida</taxon>
        <taxon>eudicotyledons</taxon>
        <taxon>Gunneridae</taxon>
        <taxon>Pentapetalae</taxon>
        <taxon>rosids</taxon>
        <taxon>fabids</taxon>
        <taxon>Fabales</taxon>
        <taxon>Fabaceae</taxon>
        <taxon>Papilionoideae</taxon>
        <taxon>50 kb inversion clade</taxon>
        <taxon>NPAAA clade</taxon>
        <taxon>Hologalegina</taxon>
        <taxon>IRL clade</taxon>
        <taxon>Trifolieae</taxon>
        <taxon>Trifolium</taxon>
    </lineage>
</organism>
<evidence type="ECO:0000313" key="4">
    <source>
        <dbReference type="EMBL" id="GAU38212.1"/>
    </source>
</evidence>
<evidence type="ECO:0000313" key="5">
    <source>
        <dbReference type="Proteomes" id="UP000242715"/>
    </source>
</evidence>
<dbReference type="GO" id="GO:0045053">
    <property type="term" value="P:protein retention in Golgi apparatus"/>
    <property type="evidence" value="ECO:0007669"/>
    <property type="project" value="TreeGrafter"/>
</dbReference>
<gene>
    <name evidence="4" type="ORF">TSUD_226330</name>
</gene>
<dbReference type="Pfam" id="PF06101">
    <property type="entry name" value="Vps62"/>
    <property type="match status" value="2"/>
</dbReference>
<name>A0A2Z6NNS6_TRISU</name>
<dbReference type="InterPro" id="IPR010482">
    <property type="entry name" value="TECPR1-like_DysF"/>
</dbReference>
<proteinExistence type="predicted"/>
<sequence>MWFNIARIVLKGSNTEMSADVLGLSMESNGIRILEPFDTSLKYSNASGTTNIHLSVSDVFMNFTFSILRLFLAVEDDILSFLRMTSKKMTIVCSHFDKVGIIKNPHTDQTYAFWRPHAPPGFAVLGDYLTPLDKPPTKGVLVVNTNSITVKRPVDFRLIWPPLVSLGTTGEEIDNSDLPWKTEEDGSCSIWFPEAPKGYVALGCIVTQGRTPPPLSSAFCIPSSSVSPCSLRDCIMIGMANTSSSSVALWRVDNAFGTFLPVDSTSHSLMSKAYDLRCIKYGYMKASSAALNTLDSQAHPGGQQNLQYDQSADANSNRRLEPVASFQLIWWNQGSNSRKRLSIWRPVVPMGMIYFGDIAIKGYEPPNTCLVLHDSRDENIFKTPLDFQLVGQIKKQRGMENISFWLPQAPPGFVSLGCVACKGKPKQNEFSTLRCMRSDLVAGDKFLEESVWDTSDAKHIAEPFSIWTSGNELGTFIVRGGFKRPPRRFALKLADFSVPSGSDVTIIDAGIGTFSIALFDDYSGLMVPLFNISLNGITFSLHGRTGYQNCTVGFSLAARSYNDKYEAWEPLIEPVDGFLRYQYDLNAPGAASQLRLTSTRDLNLNVSVSNVNMLIQAYASWNNLSHAHEGYQNRDAFSPTYGGNSIMDAIHKRNYYIIPQNKLGQDIFIRATEARGLQNIIKMPSGDMKAVKVPVSKDMLESHLRGKLCKKIRTMVTIIIAEAQFPRVGGSDSQQYGVSVRLSPKPSLPTDALVHQHSARTCGRRAHQVFPSDLELVKWNEIFFFKVDSLVYYTLELIVTDMSEGVPIGCFSASLSEIAITIEDSSYSHNFSNKLNWIDLSVEDSSSMDAYQTKARKLRCAVLMHSSEVQNSNQHSNYDVHKSGFIQISPSKEGPWTTVRLNYATPAACWRLGNAVVASEASVKDGNRYVNIRSLVSVRNNTNFVLDLRLTSKIPSENVNLLKNSSDSESTASESCKIQTDEFYETEKLTAHIGWVRWSGYPGQDISDKGKSHQDYPEIDLPPGWEWVDDWHLDTKSINTSDGWIYAPDVESLRWPESLDPKDSTNSARQRKWLRNRKLIADNLKHEISVGLLQPGETAPLPLSGLTQSIQYFLQLRPGSSENPYEYSWSALVDRPRLSEDVGNGEQCSNLCVSALSESEELLCCSEMHGTSSGSHKLWYCVSIQATEIAKDVHSDAIQDWCLVVKSPLTISNFLPLAAEYSVLEMQSSGHFLTCSRGVFLSGKTVQIHSADIRKPLFLSLLPQRGWLPVHEAVLISHPQGNPSKTISLRSSISGRVIQIILEQNYDKERTLLAKTIRVYAPYWLGVARCPPLTFRILETSAKRRMPKIAAQFQTNKKNGSILEEITDEEIYDGHTIVSALNFNMLALSVAVAQLGNEHFGPVKDLASLGDMDGSLDIYAYDGDGNCLRLIISTKPCLYQSVPTKIISIRPFMTFTNRLGQDIFIKIENRTTAKALSIRQSGFGEDSWIHLQPLTTTNFSWEDPYGNKFLDAKLSDEDSNAIWKLDMERTGLCSAEFGMQFHVIDGGDVIIAKFRDDKMLSSSSFEEIRDQTPTEKRGASSVHAEMQNSVTPFELIIELGVVGISIVDHRPKELSYLYLERLFLTYSTGYDGGRTSRFKLIFGYLQLDNQLPLTLMPVLLAPDQTSDVQHPVFKMTITMQNENKDEVQVYPYVYIRVTEKCWRLDIHEPIIWAIVEFYNNLQLNRLPKSSTVTEVDPEIRFNLIDVSEVRLKFSLETAPGQRPHGVLGIWSPILSAVGNAFKIQVHLRRVMHRDRFMRKSSIVAAIGNRVWRDLIHNPLHLIFSVDVLGMTSSTLASLSRGFAELSTDGQFLQLRAKQVRSRRITGVGDGIVQGTEALAQGFAFGVSGVVRKPVESARQNGLLGLANGLGRAFLGFIVQPVSGALDFFSLTVDGIGASCSKCLEVFNTRTTCNRIRNPRAIHADGILREYYEREAIGQMVLYLGEASRQFGCTEIFKEPSKYALSDYYEEHFTVPRQRIVLVTNKRVMLLQCLAPDKMDKKPCKIMWDVPWDELMALELAKAGSSQPSHLILHLKNFRRSENFVRVIKCNSVEEFEGREPHAVPSSQRHVYFSWTEVDSREPRTPNKAIISSREISANSTASDDRKFVRHIINFSKIWSSEQEYKGRCSLCRKQSSQDCGICSIWRPVCPDG</sequence>